<keyword evidence="2" id="KW-1185">Reference proteome</keyword>
<organism evidence="1 2">
    <name type="scientific">Bifidobacterium breve DSM 20213 = JCM 1192</name>
    <dbReference type="NCBI Taxonomy" id="518634"/>
    <lineage>
        <taxon>Bacteria</taxon>
        <taxon>Bacillati</taxon>
        <taxon>Actinomycetota</taxon>
        <taxon>Actinomycetes</taxon>
        <taxon>Bifidobacteriales</taxon>
        <taxon>Bifidobacteriaceae</taxon>
        <taxon>Bifidobacterium</taxon>
    </lineage>
</organism>
<proteinExistence type="predicted"/>
<dbReference type="STRING" id="1685.RY69_1136"/>
<sequence>MGRSDAKCSMKSSRQRLKRRFSMMPIPIVSSLRAGMRRELLFRVLCAANRLVDRLQLINIAW</sequence>
<dbReference type="AlphaFoldDB" id="D4BP25"/>
<evidence type="ECO:0000313" key="1">
    <source>
        <dbReference type="EMBL" id="EFE89411.1"/>
    </source>
</evidence>
<name>D4BP25_BIFBR</name>
<dbReference type="HOGENOM" id="CLU_2894965_0_0_11"/>
<protein>
    <submittedName>
        <fullName evidence="1">Uncharacterized protein</fullName>
    </submittedName>
</protein>
<dbReference type="EMBL" id="ACCG02000009">
    <property type="protein sequence ID" value="EFE89411.1"/>
    <property type="molecule type" value="Genomic_DNA"/>
</dbReference>
<dbReference type="KEGG" id="bbrd:BBBR_0810"/>
<evidence type="ECO:0000313" key="2">
    <source>
        <dbReference type="Proteomes" id="UP000003191"/>
    </source>
</evidence>
<comment type="caution">
    <text evidence="1">The sequence shown here is derived from an EMBL/GenBank/DDBJ whole genome shotgun (WGS) entry which is preliminary data.</text>
</comment>
<accession>D4BP25</accession>
<gene>
    <name evidence="1" type="ORF">BIFBRE_03832</name>
</gene>
<reference evidence="1 2" key="1">
    <citation type="submission" date="2010-02" db="EMBL/GenBank/DDBJ databases">
        <authorList>
            <person name="Weinstock G."/>
            <person name="Sodergren E."/>
            <person name="Clifton S."/>
            <person name="Fulton L."/>
            <person name="Fulton B."/>
            <person name="Courtney L."/>
            <person name="Fronick C."/>
            <person name="Harrison M."/>
            <person name="Strong C."/>
            <person name="Farmer C."/>
            <person name="Delahaunty K."/>
            <person name="Markovic C."/>
            <person name="Hall O."/>
            <person name="Minx P."/>
            <person name="Tomlinson C."/>
            <person name="Mitreva M."/>
            <person name="Nelson J."/>
            <person name="Hou S."/>
            <person name="Wollam A."/>
            <person name="Pepin K.H."/>
            <person name="Johnson M."/>
            <person name="Bhonagiri V."/>
            <person name="Zhang X."/>
            <person name="Suruliraj S."/>
            <person name="Warren W."/>
            <person name="Chinwalla A."/>
            <person name="Mardis E.R."/>
            <person name="Wilson R.K."/>
        </authorList>
    </citation>
    <scope>NUCLEOTIDE SEQUENCE [LARGE SCALE GENOMIC DNA]</scope>
    <source>
        <strain evidence="1 2">DSM 20213</strain>
    </source>
</reference>
<dbReference type="PATRIC" id="fig|518634.20.peg.851"/>
<dbReference type="Proteomes" id="UP000003191">
    <property type="component" value="Unassembled WGS sequence"/>
</dbReference>